<protein>
    <recommendedName>
        <fullName evidence="2">histidine kinase</fullName>
        <ecNumber evidence="2">2.7.13.3</ecNumber>
    </recommendedName>
</protein>
<evidence type="ECO:0000313" key="10">
    <source>
        <dbReference type="Proteomes" id="UP000238322"/>
    </source>
</evidence>
<dbReference type="AlphaFoldDB" id="A0A2S8FVQ1"/>
<dbReference type="CDD" id="cd00082">
    <property type="entry name" value="HisKA"/>
    <property type="match status" value="1"/>
</dbReference>
<dbReference type="GO" id="GO:0009927">
    <property type="term" value="F:histidine phosphotransfer kinase activity"/>
    <property type="evidence" value="ECO:0007669"/>
    <property type="project" value="TreeGrafter"/>
</dbReference>
<feature type="modified residue" description="4-aspartylphosphate" evidence="6">
    <location>
        <position position="60"/>
    </location>
</feature>
<dbReference type="InterPro" id="IPR036890">
    <property type="entry name" value="HATPase_C_sf"/>
</dbReference>
<evidence type="ECO:0000256" key="4">
    <source>
        <dbReference type="ARBA" id="ARBA00022679"/>
    </source>
</evidence>
<dbReference type="PRINTS" id="PR00344">
    <property type="entry name" value="BCTRLSENSOR"/>
</dbReference>
<dbReference type="InterPro" id="IPR011006">
    <property type="entry name" value="CheY-like_superfamily"/>
</dbReference>
<dbReference type="Pfam" id="PF02518">
    <property type="entry name" value="HATPase_c"/>
    <property type="match status" value="1"/>
</dbReference>
<dbReference type="PROSITE" id="PS50110">
    <property type="entry name" value="RESPONSE_REGULATORY"/>
    <property type="match status" value="1"/>
</dbReference>
<organism evidence="9 10">
    <name type="scientific">Blastopirellula marina</name>
    <dbReference type="NCBI Taxonomy" id="124"/>
    <lineage>
        <taxon>Bacteria</taxon>
        <taxon>Pseudomonadati</taxon>
        <taxon>Planctomycetota</taxon>
        <taxon>Planctomycetia</taxon>
        <taxon>Pirellulales</taxon>
        <taxon>Pirellulaceae</taxon>
        <taxon>Blastopirellula</taxon>
    </lineage>
</organism>
<evidence type="ECO:0000259" key="8">
    <source>
        <dbReference type="PROSITE" id="PS50110"/>
    </source>
</evidence>
<evidence type="ECO:0000313" key="9">
    <source>
        <dbReference type="EMBL" id="PQO36257.1"/>
    </source>
</evidence>
<evidence type="ECO:0000256" key="1">
    <source>
        <dbReference type="ARBA" id="ARBA00000085"/>
    </source>
</evidence>
<dbReference type="CDD" id="cd00156">
    <property type="entry name" value="REC"/>
    <property type="match status" value="1"/>
</dbReference>
<dbReference type="SMART" id="SM00388">
    <property type="entry name" value="HisKA"/>
    <property type="match status" value="1"/>
</dbReference>
<reference evidence="9 10" key="1">
    <citation type="submission" date="2018-02" db="EMBL/GenBank/DDBJ databases">
        <title>Comparative genomes isolates from brazilian mangrove.</title>
        <authorList>
            <person name="Araujo J.E."/>
            <person name="Taketani R.G."/>
            <person name="Silva M.C.P."/>
            <person name="Loureco M.V."/>
            <person name="Andreote F.D."/>
        </authorList>
    </citation>
    <scope>NUCLEOTIDE SEQUENCE [LARGE SCALE GENOMIC DNA]</scope>
    <source>
        <strain evidence="9 10">Hex-1 MGV</strain>
    </source>
</reference>
<name>A0A2S8FVQ1_9BACT</name>
<dbReference type="SUPFAM" id="SSF55874">
    <property type="entry name" value="ATPase domain of HSP90 chaperone/DNA topoisomerase II/histidine kinase"/>
    <property type="match status" value="1"/>
</dbReference>
<dbReference type="Pfam" id="PF00512">
    <property type="entry name" value="HisKA"/>
    <property type="match status" value="1"/>
</dbReference>
<dbReference type="InterPro" id="IPR036097">
    <property type="entry name" value="HisK_dim/P_sf"/>
</dbReference>
<dbReference type="EC" id="2.7.13.3" evidence="2"/>
<dbReference type="InterPro" id="IPR003661">
    <property type="entry name" value="HisK_dim/P_dom"/>
</dbReference>
<feature type="domain" description="Histidine kinase" evidence="7">
    <location>
        <begin position="176"/>
        <end position="397"/>
    </location>
</feature>
<gene>
    <name evidence="9" type="ORF">C5Y83_10105</name>
</gene>
<dbReference type="GO" id="GO:0000155">
    <property type="term" value="F:phosphorelay sensor kinase activity"/>
    <property type="evidence" value="ECO:0007669"/>
    <property type="project" value="InterPro"/>
</dbReference>
<dbReference type="InterPro" id="IPR001789">
    <property type="entry name" value="Sig_transdc_resp-reg_receiver"/>
</dbReference>
<dbReference type="PANTHER" id="PTHR43047:SF66">
    <property type="entry name" value="HISKA"/>
    <property type="match status" value="1"/>
</dbReference>
<accession>A0A2S8FVQ1</accession>
<keyword evidence="3 6" id="KW-0597">Phosphoprotein</keyword>
<dbReference type="OrthoDB" id="9813394at2"/>
<dbReference type="Gene3D" id="1.10.287.130">
    <property type="match status" value="1"/>
</dbReference>
<feature type="domain" description="Response regulatory" evidence="8">
    <location>
        <begin position="9"/>
        <end position="125"/>
    </location>
</feature>
<keyword evidence="5 9" id="KW-0418">Kinase</keyword>
<dbReference type="Proteomes" id="UP000238322">
    <property type="component" value="Unassembled WGS sequence"/>
</dbReference>
<sequence length="534" mass="60359">MKTENATIKVLILEDDDADARIITRQLQQSRYGFHIKCTPCMEAAMAYLQRGSVDAIIADVHVPDCHGIATVAKLRELSKNSAILAITSVATPEIEDEILAAGAQDFRLKEELCGSALARAVVHAIERQSNLNRIKRLVRHLKRSQGQLRDQATQLKQKNRHLRKLYRTAREFVDNVSHDLRTPLTVIKDYVSIVRDGMAGDINPEQKKLLGKVAVRADDLNNMVDDILDASKLEAGLLNAWRRPVSIPQIVAHAASLLRERASIKGIELVIDCPKDLPDAYCDSEKTVRVISNLAVNAIKFSEPGQKIVLWAKYHPIEAEIMIGVTDHGPGIEPECLEQIFQRFEQLENSESTSGKGFGLGLSIAQRLTRVNLGKLSVESEIGRGSTFAFTVPLAEPSEVFWRWLEIRNGSPFPLFVNKISLGETIAEKDANDFDRFMNCLLRRQDLLFRLSTREWLLVLSIPENEMPRWEERANRDFGRFNRNRPQGPLPGYSRRIIQKWPAQISARRILGEFDRILKTEFSLHTDESLAVH</sequence>
<dbReference type="PANTHER" id="PTHR43047">
    <property type="entry name" value="TWO-COMPONENT HISTIDINE PROTEIN KINASE"/>
    <property type="match status" value="1"/>
</dbReference>
<dbReference type="SUPFAM" id="SSF47384">
    <property type="entry name" value="Homodimeric domain of signal transducing histidine kinase"/>
    <property type="match status" value="1"/>
</dbReference>
<dbReference type="SMART" id="SM00387">
    <property type="entry name" value="HATPase_c"/>
    <property type="match status" value="1"/>
</dbReference>
<dbReference type="SUPFAM" id="SSF52172">
    <property type="entry name" value="CheY-like"/>
    <property type="match status" value="1"/>
</dbReference>
<dbReference type="EMBL" id="PUHY01000006">
    <property type="protein sequence ID" value="PQO36257.1"/>
    <property type="molecule type" value="Genomic_DNA"/>
</dbReference>
<comment type="catalytic activity">
    <reaction evidence="1">
        <text>ATP + protein L-histidine = ADP + protein N-phospho-L-histidine.</text>
        <dbReference type="EC" id="2.7.13.3"/>
    </reaction>
</comment>
<dbReference type="GO" id="GO:0005886">
    <property type="term" value="C:plasma membrane"/>
    <property type="evidence" value="ECO:0007669"/>
    <property type="project" value="TreeGrafter"/>
</dbReference>
<evidence type="ECO:0000259" key="7">
    <source>
        <dbReference type="PROSITE" id="PS50109"/>
    </source>
</evidence>
<evidence type="ECO:0000256" key="3">
    <source>
        <dbReference type="ARBA" id="ARBA00022553"/>
    </source>
</evidence>
<proteinExistence type="predicted"/>
<dbReference type="InterPro" id="IPR005467">
    <property type="entry name" value="His_kinase_dom"/>
</dbReference>
<dbReference type="Gene3D" id="3.30.565.10">
    <property type="entry name" value="Histidine kinase-like ATPase, C-terminal domain"/>
    <property type="match status" value="1"/>
</dbReference>
<evidence type="ECO:0000256" key="5">
    <source>
        <dbReference type="ARBA" id="ARBA00022777"/>
    </source>
</evidence>
<dbReference type="Gene3D" id="3.40.50.2300">
    <property type="match status" value="1"/>
</dbReference>
<dbReference type="RefSeq" id="WP_105329547.1">
    <property type="nucleotide sequence ID" value="NZ_PUHY01000006.1"/>
</dbReference>
<dbReference type="PROSITE" id="PS50109">
    <property type="entry name" value="HIS_KIN"/>
    <property type="match status" value="1"/>
</dbReference>
<dbReference type="SMART" id="SM00448">
    <property type="entry name" value="REC"/>
    <property type="match status" value="1"/>
</dbReference>
<keyword evidence="4" id="KW-0808">Transferase</keyword>
<dbReference type="Pfam" id="PF00072">
    <property type="entry name" value="Response_reg"/>
    <property type="match status" value="1"/>
</dbReference>
<dbReference type="InterPro" id="IPR004358">
    <property type="entry name" value="Sig_transdc_His_kin-like_C"/>
</dbReference>
<dbReference type="InterPro" id="IPR003594">
    <property type="entry name" value="HATPase_dom"/>
</dbReference>
<comment type="caution">
    <text evidence="9">The sequence shown here is derived from an EMBL/GenBank/DDBJ whole genome shotgun (WGS) entry which is preliminary data.</text>
</comment>
<evidence type="ECO:0000256" key="2">
    <source>
        <dbReference type="ARBA" id="ARBA00012438"/>
    </source>
</evidence>
<evidence type="ECO:0000256" key="6">
    <source>
        <dbReference type="PROSITE-ProRule" id="PRU00169"/>
    </source>
</evidence>